<evidence type="ECO:0000313" key="3">
    <source>
        <dbReference type="Proteomes" id="UP000739411"/>
    </source>
</evidence>
<keyword evidence="2" id="KW-0378">Hydrolase</keyword>
<evidence type="ECO:0000259" key="1">
    <source>
        <dbReference type="Pfam" id="PF12146"/>
    </source>
</evidence>
<dbReference type="InterPro" id="IPR022742">
    <property type="entry name" value="Hydrolase_4"/>
</dbReference>
<accession>A0A935K4J7</accession>
<dbReference type="InterPro" id="IPR017532">
    <property type="entry name" value="Hydrolase-2_PEP"/>
</dbReference>
<protein>
    <submittedName>
        <fullName evidence="2">Hydrolase 2, exosortase A system-associated</fullName>
    </submittedName>
</protein>
<dbReference type="PANTHER" id="PTHR12277:SF81">
    <property type="entry name" value="PROTEIN ABHD13"/>
    <property type="match status" value="1"/>
</dbReference>
<dbReference type="AlphaFoldDB" id="A0A935K4J7"/>
<dbReference type="SUPFAM" id="SSF53474">
    <property type="entry name" value="alpha/beta-Hydrolases"/>
    <property type="match status" value="1"/>
</dbReference>
<dbReference type="GO" id="GO:0016787">
    <property type="term" value="F:hydrolase activity"/>
    <property type="evidence" value="ECO:0007669"/>
    <property type="project" value="UniProtKB-KW"/>
</dbReference>
<dbReference type="PANTHER" id="PTHR12277">
    <property type="entry name" value="ALPHA/BETA HYDROLASE DOMAIN-CONTAINING PROTEIN"/>
    <property type="match status" value="1"/>
</dbReference>
<dbReference type="Proteomes" id="UP000739411">
    <property type="component" value="Unassembled WGS sequence"/>
</dbReference>
<proteinExistence type="predicted"/>
<dbReference type="NCBIfam" id="TIGR03101">
    <property type="entry name" value="hydr2_PEP"/>
    <property type="match status" value="1"/>
</dbReference>
<organism evidence="2 3">
    <name type="scientific">Candidatus Dechloromonas phosphorivorans</name>
    <dbReference type="NCBI Taxonomy" id="2899244"/>
    <lineage>
        <taxon>Bacteria</taxon>
        <taxon>Pseudomonadati</taxon>
        <taxon>Pseudomonadota</taxon>
        <taxon>Betaproteobacteria</taxon>
        <taxon>Rhodocyclales</taxon>
        <taxon>Azonexaceae</taxon>
        <taxon>Dechloromonas</taxon>
    </lineage>
</organism>
<dbReference type="Gene3D" id="3.40.50.1820">
    <property type="entry name" value="alpha/beta hydrolase"/>
    <property type="match status" value="1"/>
</dbReference>
<dbReference type="EMBL" id="JADJMS010000036">
    <property type="protein sequence ID" value="MBK7416233.1"/>
    <property type="molecule type" value="Genomic_DNA"/>
</dbReference>
<dbReference type="InterPro" id="IPR029058">
    <property type="entry name" value="AB_hydrolase_fold"/>
</dbReference>
<sequence length="272" mass="29350">MAREAFFLPAENGYRFCLYTPASGNNEKAALIYLHPFAEELNKTRRMVALQVKALAEAGYSVLQIDLLGCGDSSGDFGDATWSAWLADVEIAYQYLRQRSSAPIWLWGLRAGCLIAASAAPRLPEKVNFLFWQPMLVGQVVLQQFLRLAAAGELTDAGGGKGVVARLKAALAAGKEIEVAGYQLSPLLANPLALAEVNPLNAAASNLIWLDVSSRENPEISLSTATQLDNWRNAGHQVDHQTVSGPSFWQTAEIEQVPALLVATLSALEAVQ</sequence>
<feature type="domain" description="Serine aminopeptidase S33" evidence="1">
    <location>
        <begin position="27"/>
        <end position="148"/>
    </location>
</feature>
<gene>
    <name evidence="2" type="ORF">IPJ38_15165</name>
</gene>
<reference evidence="2 3" key="1">
    <citation type="submission" date="2020-10" db="EMBL/GenBank/DDBJ databases">
        <title>Connecting structure to function with the recovery of over 1000 high-quality activated sludge metagenome-assembled genomes encoding full-length rRNA genes using long-read sequencing.</title>
        <authorList>
            <person name="Singleton C.M."/>
            <person name="Petriglieri F."/>
            <person name="Kristensen J.M."/>
            <person name="Kirkegaard R.H."/>
            <person name="Michaelsen T.Y."/>
            <person name="Andersen M.H."/>
            <person name="Karst S.M."/>
            <person name="Dueholm M.S."/>
            <person name="Nielsen P.H."/>
            <person name="Albertsen M."/>
        </authorList>
    </citation>
    <scope>NUCLEOTIDE SEQUENCE [LARGE SCALE GENOMIC DNA]</scope>
    <source>
        <strain evidence="2">EsbW_18-Q3-R4-48_BATAC.463</strain>
    </source>
</reference>
<name>A0A935K4J7_9RHOO</name>
<evidence type="ECO:0000313" key="2">
    <source>
        <dbReference type="EMBL" id="MBK7416233.1"/>
    </source>
</evidence>
<dbReference type="Pfam" id="PF12146">
    <property type="entry name" value="Hydrolase_4"/>
    <property type="match status" value="1"/>
</dbReference>
<comment type="caution">
    <text evidence="2">The sequence shown here is derived from an EMBL/GenBank/DDBJ whole genome shotgun (WGS) entry which is preliminary data.</text>
</comment>